<protein>
    <submittedName>
        <fullName evidence="1">Uncharacterized protein</fullName>
    </submittedName>
</protein>
<gene>
    <name evidence="1" type="ORF">AWP47_26390</name>
</gene>
<comment type="caution">
    <text evidence="1">The sequence shown here is derived from an EMBL/GenBank/DDBJ whole genome shotgun (WGS) entry which is preliminary data.</text>
</comment>
<evidence type="ECO:0000313" key="1">
    <source>
        <dbReference type="EMBL" id="OKV05133.1"/>
    </source>
</evidence>
<name>A0A1Q6BDD8_ECOLX</name>
<dbReference type="Proteomes" id="UP000185794">
    <property type="component" value="Unassembled WGS sequence"/>
</dbReference>
<dbReference type="AlphaFoldDB" id="A0A1Q6BDD8"/>
<accession>A0A1Q6BDD8</accession>
<dbReference type="EMBL" id="LRKC01000168">
    <property type="protein sequence ID" value="OKV05133.1"/>
    <property type="molecule type" value="Genomic_DNA"/>
</dbReference>
<reference evidence="1 2" key="1">
    <citation type="journal article" date="2017" name="Front. Cell. Infect. Microbiol.">
        <title>Chaperone-usher pili loci of human colonization factor-negative enterotoxigenic Escherichia coli.</title>
        <authorList>
            <person name="Del Canto F."/>
            <person name="Vidal R."/>
            <person name="Stine O.C."/>
            <person name="Pop M."/>
        </authorList>
    </citation>
    <scope>NUCLEOTIDE SEQUENCE [LARGE SCALE GENOMIC DNA]</scope>
    <source>
        <strain evidence="1 2">700324</strain>
    </source>
</reference>
<sequence>MPIYLLPLRDCKDFENMAFCKDVNLWLEKRQLQCHFLSMKQQINLVSFSPLFYQEDYVERVSCKPVLDYPCHVRHACVVVRFFWVKGVRKWRQESPALAGLRLLRRY</sequence>
<evidence type="ECO:0000313" key="2">
    <source>
        <dbReference type="Proteomes" id="UP000185794"/>
    </source>
</evidence>
<organism evidence="1 2">
    <name type="scientific">Escherichia coli</name>
    <dbReference type="NCBI Taxonomy" id="562"/>
    <lineage>
        <taxon>Bacteria</taxon>
        <taxon>Pseudomonadati</taxon>
        <taxon>Pseudomonadota</taxon>
        <taxon>Gammaproteobacteria</taxon>
        <taxon>Enterobacterales</taxon>
        <taxon>Enterobacteriaceae</taxon>
        <taxon>Escherichia</taxon>
    </lineage>
</organism>
<proteinExistence type="predicted"/>